<keyword evidence="2" id="KW-0813">Transport</keyword>
<dbReference type="GO" id="GO:0005524">
    <property type="term" value="F:ATP binding"/>
    <property type="evidence" value="ECO:0007669"/>
    <property type="project" value="UniProtKB-KW"/>
</dbReference>
<dbReference type="InterPro" id="IPR027417">
    <property type="entry name" value="P-loop_NTPase"/>
</dbReference>
<dbReference type="PANTHER" id="PTHR42711">
    <property type="entry name" value="ABC TRANSPORTER ATP-BINDING PROTEIN"/>
    <property type="match status" value="1"/>
</dbReference>
<dbReference type="RefSeq" id="WP_265681153.1">
    <property type="nucleotide sequence ID" value="NZ_CP120863.1"/>
</dbReference>
<feature type="domain" description="ABC transporter" evidence="6">
    <location>
        <begin position="5"/>
        <end position="235"/>
    </location>
</feature>
<evidence type="ECO:0000313" key="7">
    <source>
        <dbReference type="EMBL" id="WFE88315.1"/>
    </source>
</evidence>
<protein>
    <submittedName>
        <fullName evidence="7">ABC transporter ATP-binding protein</fullName>
    </submittedName>
</protein>
<keyword evidence="8" id="KW-1185">Reference proteome</keyword>
<evidence type="ECO:0000256" key="1">
    <source>
        <dbReference type="ARBA" id="ARBA00005417"/>
    </source>
</evidence>
<dbReference type="NCBIfam" id="TIGR03864">
    <property type="entry name" value="PQQ_ABC_ATP"/>
    <property type="match status" value="1"/>
</dbReference>
<evidence type="ECO:0000256" key="2">
    <source>
        <dbReference type="ARBA" id="ARBA00022448"/>
    </source>
</evidence>
<evidence type="ECO:0000256" key="5">
    <source>
        <dbReference type="ARBA" id="ARBA00022840"/>
    </source>
</evidence>
<dbReference type="Proteomes" id="UP001209803">
    <property type="component" value="Chromosome"/>
</dbReference>
<keyword evidence="4" id="KW-0547">Nucleotide-binding</keyword>
<evidence type="ECO:0000313" key="8">
    <source>
        <dbReference type="Proteomes" id="UP001209803"/>
    </source>
</evidence>
<keyword evidence="5 7" id="KW-0067">ATP-binding</keyword>
<keyword evidence="3" id="KW-0536">Nodulation</keyword>
<dbReference type="InterPro" id="IPR050763">
    <property type="entry name" value="ABC_transporter_ATP-binding"/>
</dbReference>
<evidence type="ECO:0000259" key="6">
    <source>
        <dbReference type="PROSITE" id="PS50893"/>
    </source>
</evidence>
<dbReference type="InterPro" id="IPR003593">
    <property type="entry name" value="AAA+_ATPase"/>
</dbReference>
<accession>A0ABY8EZ32</accession>
<name>A0ABY8EZ32_9HYPH</name>
<dbReference type="PANTHER" id="PTHR42711:SF5">
    <property type="entry name" value="ABC TRANSPORTER ATP-BINDING PROTEIN NATA"/>
    <property type="match status" value="1"/>
</dbReference>
<dbReference type="SMART" id="SM00382">
    <property type="entry name" value="AAA"/>
    <property type="match status" value="1"/>
</dbReference>
<gene>
    <name evidence="7" type="ORF">K1718_19405</name>
</gene>
<dbReference type="Pfam" id="PF00005">
    <property type="entry name" value="ABC_tran"/>
    <property type="match status" value="1"/>
</dbReference>
<dbReference type="InterPro" id="IPR003439">
    <property type="entry name" value="ABC_transporter-like_ATP-bd"/>
</dbReference>
<dbReference type="InterPro" id="IPR022467">
    <property type="entry name" value="ABC_transprt_ATP-bd_su_PQQ"/>
</dbReference>
<sequence>MTVRLDVQGISHRFGKKTALNDVCFKLNPGTFCALLGPNGAGKSTLFSIMTRLFVPDAGQVLVDGYSLAREPGKALACIGVVFQQPTLDLDLTVWRNLKYFAALHGMSGAEADKRITACLERVNMAERVGEKVRALNGGHRRRMEIARALIHDPQVLLLDEPTVGLDAATRQSITAYVHDLARERDLAVLWATHLVDEINDEDRLVVLHEGRICADGHAGEIATGRSLQSRFLELTGDNE</sequence>
<reference evidence="7 8" key="1">
    <citation type="submission" date="2023-03" db="EMBL/GenBank/DDBJ databases">
        <title>Roseibium porphyridii sp. nov. and Roseibium rhodosorbium sp. nov. isolated from marine algae, Porphyridium cruentum and Rhodosorus marinus, respectively.</title>
        <authorList>
            <person name="Lee M.W."/>
            <person name="Choi B.J."/>
            <person name="Lee J.K."/>
            <person name="Choi D.G."/>
            <person name="Baek J.H."/>
            <person name="Bayburt H."/>
            <person name="Kim J.M."/>
            <person name="Han D.M."/>
            <person name="Kim K.H."/>
            <person name="Jeon C.O."/>
        </authorList>
    </citation>
    <scope>NUCLEOTIDE SEQUENCE [LARGE SCALE GENOMIC DNA]</scope>
    <source>
        <strain evidence="7 8">KMA01</strain>
    </source>
</reference>
<evidence type="ECO:0000256" key="3">
    <source>
        <dbReference type="ARBA" id="ARBA00022458"/>
    </source>
</evidence>
<proteinExistence type="inferred from homology"/>
<dbReference type="Gene3D" id="3.40.50.300">
    <property type="entry name" value="P-loop containing nucleotide triphosphate hydrolases"/>
    <property type="match status" value="1"/>
</dbReference>
<dbReference type="EMBL" id="CP120863">
    <property type="protein sequence ID" value="WFE88315.1"/>
    <property type="molecule type" value="Genomic_DNA"/>
</dbReference>
<organism evidence="7 8">
    <name type="scientific">Roseibium porphyridii</name>
    <dbReference type="NCBI Taxonomy" id="2866279"/>
    <lineage>
        <taxon>Bacteria</taxon>
        <taxon>Pseudomonadati</taxon>
        <taxon>Pseudomonadota</taxon>
        <taxon>Alphaproteobacteria</taxon>
        <taxon>Hyphomicrobiales</taxon>
        <taxon>Stappiaceae</taxon>
        <taxon>Roseibium</taxon>
    </lineage>
</organism>
<evidence type="ECO:0000256" key="4">
    <source>
        <dbReference type="ARBA" id="ARBA00022741"/>
    </source>
</evidence>
<comment type="similarity">
    <text evidence="1">Belongs to the ABC transporter superfamily.</text>
</comment>
<dbReference type="PROSITE" id="PS50893">
    <property type="entry name" value="ABC_TRANSPORTER_2"/>
    <property type="match status" value="1"/>
</dbReference>
<dbReference type="SUPFAM" id="SSF52540">
    <property type="entry name" value="P-loop containing nucleoside triphosphate hydrolases"/>
    <property type="match status" value="1"/>
</dbReference>